<sequence length="742" mass="83740">MDKLVAKTKKLGWSKAPISLEVDPKVETQAKLMLMGNVLTSRYFSKVVVKEIIAKAWNMVNEVDVAPVDKNVFLFSFKHEVDWNRRPWCFKGEHLILKQYKSEWSLNEVDFSENRFLGSVLEEDLIGNEEGAGKRYVRVRVSMVVDNPLITDGIYGNWLRVDNNEFQSGIDLEGNIMIRDSQQTQDEAFQTAAEAWHLLCQREAMDQSESCVPKKEEGDVSKVDLMEDGARGTAEVPAISLLSLQIDHLSETTKLGSNSSTCILETLVNTELNCVVSPVSIPLASPSNIVESGPTSPTGVEIQRIASPVINVDPSGPIMDVMSKRKASDPKLEAYPSKSPRGGPYHAPNSSMRILSLNCWGARRASTARALKALVRYEGLDVLFVSEFGGLALFWKLGVDLEVVYSDNHVIAALVYSDTPNFFGLWLIIGDLNSIVKKSEKRGGSSSSLSSSSSFLTFVSNTGAIDLGFNGPRFTWSNRREGWANVREKLDRGLCNDDWQRLFLRAGIKHLSAPNSDHNPIILNTHLELQKGVRPFRFEVMWARDESSSEVVDKAWAMQVEGSHNFRLAQKFRKMQKDLIVWNKYIFGVTKSRIRELEDRLKVVQDLDPSLANLAMEASLSAKLNEWLEKEELKWKQKSRELWLKEGDRNSKFFHLSTLVHCRRNQIADIKLEDGSSIHSRDQISDYFSKHFEEVFKSSHPIIPLDLEGLVSPCISDRENFDLFRIPDASEIKNVVWDIVGP</sequence>
<proteinExistence type="predicted"/>
<dbReference type="SUPFAM" id="SSF56219">
    <property type="entry name" value="DNase I-like"/>
    <property type="match status" value="1"/>
</dbReference>
<organism evidence="1">
    <name type="scientific">Fagus sylvatica</name>
    <name type="common">Beechnut</name>
    <dbReference type="NCBI Taxonomy" id="28930"/>
    <lineage>
        <taxon>Eukaryota</taxon>
        <taxon>Viridiplantae</taxon>
        <taxon>Streptophyta</taxon>
        <taxon>Embryophyta</taxon>
        <taxon>Tracheophyta</taxon>
        <taxon>Spermatophyta</taxon>
        <taxon>Magnoliopsida</taxon>
        <taxon>eudicotyledons</taxon>
        <taxon>Gunneridae</taxon>
        <taxon>Pentapetalae</taxon>
        <taxon>rosids</taxon>
        <taxon>fabids</taxon>
        <taxon>Fagales</taxon>
        <taxon>Fagaceae</taxon>
        <taxon>Fagus</taxon>
    </lineage>
</organism>
<name>A0A2N9GUT0_FAGSY</name>
<dbReference type="AlphaFoldDB" id="A0A2N9GUT0"/>
<dbReference type="InterPro" id="IPR036691">
    <property type="entry name" value="Endo/exonu/phosph_ase_sf"/>
</dbReference>
<dbReference type="Gene3D" id="3.60.10.10">
    <property type="entry name" value="Endonuclease/exonuclease/phosphatase"/>
    <property type="match status" value="1"/>
</dbReference>
<dbReference type="PANTHER" id="PTHR33710">
    <property type="entry name" value="BNAC02G09200D PROTEIN"/>
    <property type="match status" value="1"/>
</dbReference>
<reference evidence="1" key="1">
    <citation type="submission" date="2018-02" db="EMBL/GenBank/DDBJ databases">
        <authorList>
            <person name="Cohen D.B."/>
            <person name="Kent A.D."/>
        </authorList>
    </citation>
    <scope>NUCLEOTIDE SEQUENCE</scope>
</reference>
<gene>
    <name evidence="1" type="ORF">FSB_LOCUS31130</name>
</gene>
<dbReference type="EMBL" id="OIVN01002391">
    <property type="protein sequence ID" value="SPD03248.1"/>
    <property type="molecule type" value="Genomic_DNA"/>
</dbReference>
<evidence type="ECO:0000313" key="1">
    <source>
        <dbReference type="EMBL" id="SPD03248.1"/>
    </source>
</evidence>
<accession>A0A2N9GUT0</accession>
<protein>
    <submittedName>
        <fullName evidence="1">Uncharacterized protein</fullName>
    </submittedName>
</protein>
<dbReference type="PANTHER" id="PTHR33710:SF77">
    <property type="entry name" value="DNASE I-LIKE SUPERFAMILY PROTEIN"/>
    <property type="match status" value="1"/>
</dbReference>